<keyword evidence="2" id="KW-0436">Ligase</keyword>
<evidence type="ECO:0000256" key="4">
    <source>
        <dbReference type="ARBA" id="ARBA00022840"/>
    </source>
</evidence>
<dbReference type="SUPFAM" id="SSF55931">
    <property type="entry name" value="Glutamine synthetase/guanido kinase"/>
    <property type="match status" value="1"/>
</dbReference>
<dbReference type="InParanoid" id="G9MFJ0"/>
<keyword evidence="3" id="KW-0547">Nucleotide-binding</keyword>
<proteinExistence type="inferred from homology"/>
<dbReference type="EMBL" id="ABDF02000001">
    <property type="protein sequence ID" value="EHK26741.1"/>
    <property type="molecule type" value="Genomic_DNA"/>
</dbReference>
<dbReference type="OrthoDB" id="1936100at2759"/>
<feature type="non-terminal residue" evidence="7">
    <location>
        <position position="1"/>
    </location>
</feature>
<evidence type="ECO:0000313" key="7">
    <source>
        <dbReference type="EMBL" id="EHK26741.1"/>
    </source>
</evidence>
<dbReference type="InterPro" id="IPR008146">
    <property type="entry name" value="Gln_synth_cat_dom"/>
</dbReference>
<comment type="caution">
    <text evidence="7">The sequence shown here is derived from an EMBL/GenBank/DDBJ whole genome shotgun (WGS) entry which is preliminary data.</text>
</comment>
<dbReference type="PANTHER" id="PTHR20852:SF57">
    <property type="entry name" value="GLUTAMINE SYNTHETASE 2 CYTOPLASMIC"/>
    <property type="match status" value="1"/>
</dbReference>
<dbReference type="InterPro" id="IPR014746">
    <property type="entry name" value="Gln_synth/guanido_kin_cat_dom"/>
</dbReference>
<name>G9MFJ0_HYPVG</name>
<reference evidence="7 8" key="1">
    <citation type="journal article" date="2011" name="Genome Biol.">
        <title>Comparative genome sequence analysis underscores mycoparasitism as the ancestral life style of Trichoderma.</title>
        <authorList>
            <person name="Kubicek C.P."/>
            <person name="Herrera-Estrella A."/>
            <person name="Seidl-Seiboth V."/>
            <person name="Martinez D.A."/>
            <person name="Druzhinina I.S."/>
            <person name="Thon M."/>
            <person name="Zeilinger S."/>
            <person name="Casas-Flores S."/>
            <person name="Horwitz B.A."/>
            <person name="Mukherjee P.K."/>
            <person name="Mukherjee M."/>
            <person name="Kredics L."/>
            <person name="Alcaraz L.D."/>
            <person name="Aerts A."/>
            <person name="Antal Z."/>
            <person name="Atanasova L."/>
            <person name="Cervantes-Badillo M.G."/>
            <person name="Challacombe J."/>
            <person name="Chertkov O."/>
            <person name="McCluskey K."/>
            <person name="Coulpier F."/>
            <person name="Deshpande N."/>
            <person name="von Doehren H."/>
            <person name="Ebbole D.J."/>
            <person name="Esquivel-Naranjo E.U."/>
            <person name="Fekete E."/>
            <person name="Flipphi M."/>
            <person name="Glaser F."/>
            <person name="Gomez-Rodriguez E.Y."/>
            <person name="Gruber S."/>
            <person name="Han C."/>
            <person name="Henrissat B."/>
            <person name="Hermosa R."/>
            <person name="Hernandez-Onate M."/>
            <person name="Karaffa L."/>
            <person name="Kosti I."/>
            <person name="Le Crom S."/>
            <person name="Lindquist E."/>
            <person name="Lucas S."/>
            <person name="Luebeck M."/>
            <person name="Luebeck P.S."/>
            <person name="Margeot A."/>
            <person name="Metz B."/>
            <person name="Misra M."/>
            <person name="Nevalainen H."/>
            <person name="Omann M."/>
            <person name="Packer N."/>
            <person name="Perrone G."/>
            <person name="Uresti-Rivera E.E."/>
            <person name="Salamov A."/>
            <person name="Schmoll M."/>
            <person name="Seiboth B."/>
            <person name="Shapiro H."/>
            <person name="Sukno S."/>
            <person name="Tamayo-Ramos J.A."/>
            <person name="Tisch D."/>
            <person name="Wiest A."/>
            <person name="Wilkinson H.H."/>
            <person name="Zhang M."/>
            <person name="Coutinho P.M."/>
            <person name="Kenerley C.M."/>
            <person name="Monte E."/>
            <person name="Baker S.E."/>
            <person name="Grigoriev I.V."/>
        </authorList>
    </citation>
    <scope>NUCLEOTIDE SEQUENCE [LARGE SCALE GENOMIC DNA]</scope>
    <source>
        <strain evidence="8">Gv29-8 / FGSC 10586</strain>
    </source>
</reference>
<evidence type="ECO:0000256" key="2">
    <source>
        <dbReference type="ARBA" id="ARBA00022598"/>
    </source>
</evidence>
<comment type="similarity">
    <text evidence="5">Belongs to the glutamine synthetase family.</text>
</comment>
<dbReference type="OMA" id="ETATRGC"/>
<dbReference type="Proteomes" id="UP000007115">
    <property type="component" value="Unassembled WGS sequence"/>
</dbReference>
<dbReference type="InterPro" id="IPR050292">
    <property type="entry name" value="Glutamine_Synthetase"/>
</dbReference>
<dbReference type="PANTHER" id="PTHR20852">
    <property type="entry name" value="GLUTAMINE SYNTHETASE"/>
    <property type="match status" value="1"/>
</dbReference>
<feature type="non-terminal residue" evidence="7">
    <location>
        <position position="51"/>
    </location>
</feature>
<evidence type="ECO:0000256" key="5">
    <source>
        <dbReference type="PROSITE-ProRule" id="PRU01331"/>
    </source>
</evidence>
<dbReference type="STRING" id="413071.G9MFJ0"/>
<evidence type="ECO:0000256" key="1">
    <source>
        <dbReference type="ARBA" id="ARBA00012937"/>
    </source>
</evidence>
<dbReference type="GeneID" id="25792569"/>
<dbReference type="VEuPathDB" id="FungiDB:TRIVIDRAFT_27554"/>
<dbReference type="Gene3D" id="3.30.590.10">
    <property type="entry name" value="Glutamine synthetase/guanido kinase, catalytic domain"/>
    <property type="match status" value="1"/>
</dbReference>
<protein>
    <recommendedName>
        <fullName evidence="1">glutamine synthetase</fullName>
        <ecNumber evidence="1">6.3.1.2</ecNumber>
    </recommendedName>
</protein>
<dbReference type="HOGENOM" id="CLU_3111956_0_0_1"/>
<dbReference type="PROSITE" id="PS51987">
    <property type="entry name" value="GS_CATALYTIC"/>
    <property type="match status" value="1"/>
</dbReference>
<dbReference type="RefSeq" id="XP_013960964.1">
    <property type="nucleotide sequence ID" value="XM_014105489.1"/>
</dbReference>
<evidence type="ECO:0000256" key="3">
    <source>
        <dbReference type="ARBA" id="ARBA00022741"/>
    </source>
</evidence>
<evidence type="ECO:0000313" key="8">
    <source>
        <dbReference type="Proteomes" id="UP000007115"/>
    </source>
</evidence>
<dbReference type="GO" id="GO:0005524">
    <property type="term" value="F:ATP binding"/>
    <property type="evidence" value="ECO:0007669"/>
    <property type="project" value="UniProtKB-KW"/>
</dbReference>
<dbReference type="GO" id="GO:0005737">
    <property type="term" value="C:cytoplasm"/>
    <property type="evidence" value="ECO:0007669"/>
    <property type="project" value="TreeGrafter"/>
</dbReference>
<sequence length="51" mass="5770">DDNDKHLTDHHETGHTDIFSWGVADRSGSIRIPRETATRGCGYFEDRRPGS</sequence>
<keyword evidence="4" id="KW-0067">ATP-binding</keyword>
<keyword evidence="8" id="KW-1185">Reference proteome</keyword>
<dbReference type="EC" id="6.3.1.2" evidence="1"/>
<evidence type="ECO:0000259" key="6">
    <source>
        <dbReference type="PROSITE" id="PS51987"/>
    </source>
</evidence>
<feature type="domain" description="GS catalytic" evidence="6">
    <location>
        <begin position="1"/>
        <end position="51"/>
    </location>
</feature>
<dbReference type="GO" id="GO:0006542">
    <property type="term" value="P:glutamine biosynthetic process"/>
    <property type="evidence" value="ECO:0007669"/>
    <property type="project" value="TreeGrafter"/>
</dbReference>
<organism evidence="7 8">
    <name type="scientific">Hypocrea virens (strain Gv29-8 / FGSC 10586)</name>
    <name type="common">Gliocladium virens</name>
    <name type="synonym">Trichoderma virens</name>
    <dbReference type="NCBI Taxonomy" id="413071"/>
    <lineage>
        <taxon>Eukaryota</taxon>
        <taxon>Fungi</taxon>
        <taxon>Dikarya</taxon>
        <taxon>Ascomycota</taxon>
        <taxon>Pezizomycotina</taxon>
        <taxon>Sordariomycetes</taxon>
        <taxon>Hypocreomycetidae</taxon>
        <taxon>Hypocreales</taxon>
        <taxon>Hypocreaceae</taxon>
        <taxon>Trichoderma</taxon>
    </lineage>
</organism>
<dbReference type="AlphaFoldDB" id="G9MFJ0"/>
<gene>
    <name evidence="7" type="ORF">TRIVIDRAFT_27554</name>
</gene>
<dbReference type="GO" id="GO:0004356">
    <property type="term" value="F:glutamine synthetase activity"/>
    <property type="evidence" value="ECO:0007669"/>
    <property type="project" value="UniProtKB-EC"/>
</dbReference>
<accession>G9MFJ0</accession>
<dbReference type="eggNOG" id="KOG0683">
    <property type="taxonomic scope" value="Eukaryota"/>
</dbReference>